<organism evidence="2 3">
    <name type="scientific">Acrobeloides nanus</name>
    <dbReference type="NCBI Taxonomy" id="290746"/>
    <lineage>
        <taxon>Eukaryota</taxon>
        <taxon>Metazoa</taxon>
        <taxon>Ecdysozoa</taxon>
        <taxon>Nematoda</taxon>
        <taxon>Chromadorea</taxon>
        <taxon>Rhabditida</taxon>
        <taxon>Tylenchina</taxon>
        <taxon>Cephalobomorpha</taxon>
        <taxon>Cephaloboidea</taxon>
        <taxon>Cephalobidae</taxon>
        <taxon>Acrobeloides</taxon>
    </lineage>
</organism>
<name>A0A914BVZ8_9BILA</name>
<evidence type="ECO:0000313" key="3">
    <source>
        <dbReference type="WBParaSite" id="ACRNAN_Path_1120.g4327.t1"/>
    </source>
</evidence>
<keyword evidence="1" id="KW-0472">Membrane</keyword>
<protein>
    <submittedName>
        <fullName evidence="3">Uncharacterized protein</fullName>
    </submittedName>
</protein>
<evidence type="ECO:0000256" key="1">
    <source>
        <dbReference type="SAM" id="Phobius"/>
    </source>
</evidence>
<evidence type="ECO:0000313" key="2">
    <source>
        <dbReference type="Proteomes" id="UP000887540"/>
    </source>
</evidence>
<accession>A0A914BVZ8</accession>
<sequence>MRLNNTLYCAVSKENEICCKVLQQLNSCDGIEYPYYCEDSDYFANLSTWFEIPVNCIDIVLSTVIILISIFGKIDGTFKWCIMNIAIFHLLYPLISRFLVMEYLSTLPWTRGYH</sequence>
<keyword evidence="2" id="KW-1185">Reference proteome</keyword>
<dbReference type="Proteomes" id="UP000887540">
    <property type="component" value="Unplaced"/>
</dbReference>
<keyword evidence="1" id="KW-0812">Transmembrane</keyword>
<dbReference type="AlphaFoldDB" id="A0A914BVZ8"/>
<reference evidence="3" key="1">
    <citation type="submission" date="2022-11" db="UniProtKB">
        <authorList>
            <consortium name="WormBaseParasite"/>
        </authorList>
    </citation>
    <scope>IDENTIFICATION</scope>
</reference>
<proteinExistence type="predicted"/>
<dbReference type="WBParaSite" id="ACRNAN_Path_1120.g4327.t1">
    <property type="protein sequence ID" value="ACRNAN_Path_1120.g4327.t1"/>
    <property type="gene ID" value="ACRNAN_Path_1120.g4327"/>
</dbReference>
<feature type="transmembrane region" description="Helical" evidence="1">
    <location>
        <begin position="52"/>
        <end position="71"/>
    </location>
</feature>
<feature type="transmembrane region" description="Helical" evidence="1">
    <location>
        <begin position="78"/>
        <end position="100"/>
    </location>
</feature>
<keyword evidence="1" id="KW-1133">Transmembrane helix</keyword>